<evidence type="ECO:0000256" key="2">
    <source>
        <dbReference type="SAM" id="Phobius"/>
    </source>
</evidence>
<organism evidence="3 4">
    <name type="scientific">Zymoseptoria tritici ST99CH_1A5</name>
    <dbReference type="NCBI Taxonomy" id="1276529"/>
    <lineage>
        <taxon>Eukaryota</taxon>
        <taxon>Fungi</taxon>
        <taxon>Dikarya</taxon>
        <taxon>Ascomycota</taxon>
        <taxon>Pezizomycotina</taxon>
        <taxon>Dothideomycetes</taxon>
        <taxon>Dothideomycetidae</taxon>
        <taxon>Mycosphaerellales</taxon>
        <taxon>Mycosphaerellaceae</taxon>
        <taxon>Zymoseptoria</taxon>
    </lineage>
</organism>
<name>A0A1Y6M1X0_ZYMTR</name>
<proteinExistence type="predicted"/>
<accession>A0A1Y6M1X0</accession>
<dbReference type="EMBL" id="LT882696">
    <property type="protein sequence ID" value="SMY30623.1"/>
    <property type="molecule type" value="Genomic_DNA"/>
</dbReference>
<evidence type="ECO:0000313" key="4">
    <source>
        <dbReference type="Proteomes" id="UP000215453"/>
    </source>
</evidence>
<keyword evidence="2" id="KW-0472">Membrane</keyword>
<gene>
    <name evidence="3" type="ORF">ZT1A5_G12078</name>
</gene>
<dbReference type="Proteomes" id="UP000215453">
    <property type="component" value="Chromosome 21"/>
</dbReference>
<evidence type="ECO:0000256" key="1">
    <source>
        <dbReference type="SAM" id="MobiDB-lite"/>
    </source>
</evidence>
<sequence length="167" mass="18094">MPIAHSTRSRSQIGNNNTTPHSTTTTTMPKAAPKKKKNKAWGPLRCREVLITVVSLGFISLVIALIAFIIRRLAASSAAEHDQHRGPPPVQEAVFTETVTLTVTSDGEGGKAVVETRTETETRTKARQGMGVCTDPAGAISRCPVANSPYWQNSKGKVRRNEEDWGT</sequence>
<protein>
    <submittedName>
        <fullName evidence="3">Uncharacterized protein</fullName>
    </submittedName>
</protein>
<feature type="compositionally biased region" description="Low complexity" evidence="1">
    <location>
        <begin position="15"/>
        <end position="31"/>
    </location>
</feature>
<keyword evidence="2" id="KW-1133">Transmembrane helix</keyword>
<keyword evidence="2" id="KW-0812">Transmembrane</keyword>
<feature type="transmembrane region" description="Helical" evidence="2">
    <location>
        <begin position="49"/>
        <end position="70"/>
    </location>
</feature>
<reference evidence="3 4" key="1">
    <citation type="submission" date="2016-10" db="EMBL/GenBank/DDBJ databases">
        <authorList>
            <person name="Varghese N."/>
        </authorList>
    </citation>
    <scope>NUCLEOTIDE SEQUENCE [LARGE SCALE GENOMIC DNA]</scope>
</reference>
<dbReference type="AlphaFoldDB" id="A0A1Y6M1X0"/>
<evidence type="ECO:0000313" key="3">
    <source>
        <dbReference type="EMBL" id="SMY30623.1"/>
    </source>
</evidence>
<feature type="region of interest" description="Disordered" evidence="1">
    <location>
        <begin position="1"/>
        <end position="39"/>
    </location>
</feature>